<gene>
    <name evidence="4" type="ORF">H2204_011774</name>
</gene>
<name>A0AA38XTG1_9EURO</name>
<dbReference type="AlphaFoldDB" id="A0AA38XTG1"/>
<dbReference type="SMART" id="SM00327">
    <property type="entry name" value="VWA"/>
    <property type="match status" value="1"/>
</dbReference>
<dbReference type="PANTHER" id="PTHR33608:SF12">
    <property type="entry name" value="DUF58 DOMAIN-CONTAINING PROTEIN"/>
    <property type="match status" value="1"/>
</dbReference>
<reference evidence="4" key="1">
    <citation type="submission" date="2022-10" db="EMBL/GenBank/DDBJ databases">
        <title>Culturing micro-colonial fungi from biological soil crusts in the Mojave desert and describing Neophaeococcomyces mojavensis, and introducing the new genera and species Taxawa tesnikishii.</title>
        <authorList>
            <person name="Kurbessoian T."/>
            <person name="Stajich J.E."/>
        </authorList>
    </citation>
    <scope>NUCLEOTIDE SEQUENCE</scope>
    <source>
        <strain evidence="4">TK_35</strain>
    </source>
</reference>
<protein>
    <recommendedName>
        <fullName evidence="3">VWFA domain-containing protein</fullName>
    </recommendedName>
</protein>
<keyword evidence="2" id="KW-0812">Transmembrane</keyword>
<dbReference type="InterPro" id="IPR033881">
    <property type="entry name" value="vWA_BatA_type"/>
</dbReference>
<feature type="transmembrane region" description="Helical" evidence="2">
    <location>
        <begin position="316"/>
        <end position="335"/>
    </location>
</feature>
<dbReference type="SUPFAM" id="SSF53300">
    <property type="entry name" value="vWA-like"/>
    <property type="match status" value="1"/>
</dbReference>
<dbReference type="InterPro" id="IPR002035">
    <property type="entry name" value="VWF_A"/>
</dbReference>
<keyword evidence="2" id="KW-1133">Transmembrane helix</keyword>
<dbReference type="CDD" id="cd01467">
    <property type="entry name" value="vWA_BatA_type"/>
    <property type="match status" value="1"/>
</dbReference>
<sequence>MTGTTNGPAPGTSEGDGLRPQLAELVALRRLAQRPPPPRRGRAGSAGQAPSPLRGRGMEYAESREYVAGDDARHIDWRVTARTGRTHTKLFQAERERVTLIVADTSPALYFGTRVRFKSVQAARAGAVAAWSAQRRGDRIGALRGSDREAPITPAGGARGVLRVLDALTRWYAQPPADDLGLERALDHAGRVLRPGARMLVLADPQQALRIPPARWSALAQHHDLSLLLLVDPLELQPPAAPLQFLAAQQRIGLDLRRSDVQAHWQAHFVEPLQQLRSQLAARRVDVQVLSTDAASDAWLAPLPASPSWWPPAPGWLMLIALFLLVLAIVAAVVWRRRRRRQQWVRVFDQEIAAVNGAPSELVAIASLLRRAARQARPGSEALRDDAWWQHVDPKDTLPPAQRNLLAEGAYRPSVDAAAVADLAWPLALLALPLPILMYAWKRRADPGAALRVPYAAAELEALAGGGRIGVSWLRSSLLWLGWLALCVAMARPQQLGEAITPPQEGRQMMLAMDVSGSMSEPDMVLGAQAVERLTAAKAVLADFLDRRAGDRVGLLVFGDRAYTLTPLTADLSSVRDQLRDSVVGLAGRETAIGDAIALAVKRLRSQPEGQRVLILLTDGVSNAGVLEPLRAAELARAEGVRVHTVAFGSDGSARFFGIPVAADRDPVDEATLRRIAEMTGGRFFRARDTDQLVGIYAELDRLEPIAAKGPTLRPRNERYAWPLAVALLLGALAWVWPERRR</sequence>
<dbReference type="InterPro" id="IPR002881">
    <property type="entry name" value="DUF58"/>
</dbReference>
<proteinExistence type="predicted"/>
<feature type="domain" description="VWFA" evidence="3">
    <location>
        <begin position="508"/>
        <end position="700"/>
    </location>
</feature>
<dbReference type="Gene3D" id="3.40.50.410">
    <property type="entry name" value="von Willebrand factor, type A domain"/>
    <property type="match status" value="1"/>
</dbReference>
<evidence type="ECO:0000256" key="1">
    <source>
        <dbReference type="SAM" id="MobiDB-lite"/>
    </source>
</evidence>
<evidence type="ECO:0000313" key="4">
    <source>
        <dbReference type="EMBL" id="KAJ9621736.1"/>
    </source>
</evidence>
<feature type="compositionally biased region" description="Low complexity" evidence="1">
    <location>
        <begin position="43"/>
        <end position="52"/>
    </location>
</feature>
<dbReference type="EMBL" id="JAPDRN010000113">
    <property type="protein sequence ID" value="KAJ9621736.1"/>
    <property type="molecule type" value="Genomic_DNA"/>
</dbReference>
<keyword evidence="2" id="KW-0472">Membrane</keyword>
<feature type="transmembrane region" description="Helical" evidence="2">
    <location>
        <begin position="720"/>
        <end position="737"/>
    </location>
</feature>
<comment type="caution">
    <text evidence="4">The sequence shown here is derived from an EMBL/GenBank/DDBJ whole genome shotgun (WGS) entry which is preliminary data.</text>
</comment>
<feature type="transmembrane region" description="Helical" evidence="2">
    <location>
        <begin position="423"/>
        <end position="441"/>
    </location>
</feature>
<accession>A0AA38XTG1</accession>
<dbReference type="Pfam" id="PF14316">
    <property type="entry name" value="DUF4381"/>
    <property type="match status" value="1"/>
</dbReference>
<dbReference type="InterPro" id="IPR025489">
    <property type="entry name" value="DUF4381"/>
</dbReference>
<evidence type="ECO:0000256" key="2">
    <source>
        <dbReference type="SAM" id="Phobius"/>
    </source>
</evidence>
<dbReference type="InterPro" id="IPR036465">
    <property type="entry name" value="vWFA_dom_sf"/>
</dbReference>
<evidence type="ECO:0000259" key="3">
    <source>
        <dbReference type="PROSITE" id="PS50234"/>
    </source>
</evidence>
<dbReference type="PROSITE" id="PS50234">
    <property type="entry name" value="VWFA"/>
    <property type="match status" value="1"/>
</dbReference>
<dbReference type="PANTHER" id="PTHR33608">
    <property type="entry name" value="BLL2464 PROTEIN"/>
    <property type="match status" value="1"/>
</dbReference>
<dbReference type="Pfam" id="PF00092">
    <property type="entry name" value="VWA"/>
    <property type="match status" value="1"/>
</dbReference>
<feature type="region of interest" description="Disordered" evidence="1">
    <location>
        <begin position="1"/>
        <end position="56"/>
    </location>
</feature>
<dbReference type="Pfam" id="PF01882">
    <property type="entry name" value="DUF58"/>
    <property type="match status" value="1"/>
</dbReference>
<organism evidence="4">
    <name type="scientific">Knufia peltigerae</name>
    <dbReference type="NCBI Taxonomy" id="1002370"/>
    <lineage>
        <taxon>Eukaryota</taxon>
        <taxon>Fungi</taxon>
        <taxon>Dikarya</taxon>
        <taxon>Ascomycota</taxon>
        <taxon>Pezizomycotina</taxon>
        <taxon>Eurotiomycetes</taxon>
        <taxon>Chaetothyriomycetidae</taxon>
        <taxon>Chaetothyriales</taxon>
        <taxon>Trichomeriaceae</taxon>
        <taxon>Knufia</taxon>
    </lineage>
</organism>